<accession>A0A8W8MTI6</accession>
<dbReference type="AlphaFoldDB" id="A0A8W8MTI6"/>
<dbReference type="EnsemblMetazoa" id="G35003.1">
    <property type="protein sequence ID" value="G35003.1:cds"/>
    <property type="gene ID" value="G35003"/>
</dbReference>
<proteinExistence type="predicted"/>
<keyword evidence="2" id="KW-1185">Reference proteome</keyword>
<protein>
    <submittedName>
        <fullName evidence="1">Uncharacterized protein</fullName>
    </submittedName>
</protein>
<name>A0A8W8MTI6_MAGGI</name>
<evidence type="ECO:0000313" key="2">
    <source>
        <dbReference type="Proteomes" id="UP000005408"/>
    </source>
</evidence>
<evidence type="ECO:0000313" key="1">
    <source>
        <dbReference type="EnsemblMetazoa" id="G35003.1:cds"/>
    </source>
</evidence>
<dbReference type="Proteomes" id="UP000005408">
    <property type="component" value="Unassembled WGS sequence"/>
</dbReference>
<organism evidence="1 2">
    <name type="scientific">Magallana gigas</name>
    <name type="common">Pacific oyster</name>
    <name type="synonym">Crassostrea gigas</name>
    <dbReference type="NCBI Taxonomy" id="29159"/>
    <lineage>
        <taxon>Eukaryota</taxon>
        <taxon>Metazoa</taxon>
        <taxon>Spiralia</taxon>
        <taxon>Lophotrochozoa</taxon>
        <taxon>Mollusca</taxon>
        <taxon>Bivalvia</taxon>
        <taxon>Autobranchia</taxon>
        <taxon>Pteriomorphia</taxon>
        <taxon>Ostreida</taxon>
        <taxon>Ostreoidea</taxon>
        <taxon>Ostreidae</taxon>
        <taxon>Magallana</taxon>
    </lineage>
</organism>
<reference evidence="1" key="1">
    <citation type="submission" date="2022-08" db="UniProtKB">
        <authorList>
            <consortium name="EnsemblMetazoa"/>
        </authorList>
    </citation>
    <scope>IDENTIFICATION</scope>
    <source>
        <strain evidence="1">05x7-T-G4-1.051#20</strain>
    </source>
</reference>
<sequence length="182" mass="20906">MVFNVTYRKIQDYNFQHVHESRLLPYRTRRSLHKIRGPNVLSDLCVSTGIGQPPIRTQTKIHPAPAFRAFSSSDVSKVVGRLYKNPSNIKRHSLPAVESRNCLSKERESELSARLMQPTVAAKIRMAILRVKPSESLPDLVRNSCDRLNNKGPSSRYYPGCYENVSERKFSYRYWNGSTSTF</sequence>